<keyword evidence="1" id="KW-0812">Transmembrane</keyword>
<dbReference type="RefSeq" id="WP_125478693.1">
    <property type="nucleotide sequence ID" value="NZ_RSFW01000006.1"/>
</dbReference>
<gene>
    <name evidence="2" type="ORF">EJA10_03920</name>
</gene>
<evidence type="ECO:0000313" key="2">
    <source>
        <dbReference type="EMBL" id="RSD28731.1"/>
    </source>
</evidence>
<protein>
    <recommendedName>
        <fullName evidence="4">Outer membrane protein assembly factor BamE</fullName>
    </recommendedName>
</protein>
<dbReference type="OrthoDB" id="2858410at2"/>
<feature type="transmembrane region" description="Helical" evidence="1">
    <location>
        <begin position="7"/>
        <end position="30"/>
    </location>
</feature>
<comment type="caution">
    <text evidence="2">The sequence shown here is derived from an EMBL/GenBank/DDBJ whole genome shotgun (WGS) entry which is preliminary data.</text>
</comment>
<evidence type="ECO:0008006" key="4">
    <source>
        <dbReference type="Google" id="ProtNLM"/>
    </source>
</evidence>
<dbReference type="EMBL" id="RSFW01000006">
    <property type="protein sequence ID" value="RSD28731.1"/>
    <property type="molecule type" value="Genomic_DNA"/>
</dbReference>
<dbReference type="Proteomes" id="UP000279911">
    <property type="component" value="Unassembled WGS sequence"/>
</dbReference>
<accession>A0A427TWB6</accession>
<reference evidence="3" key="1">
    <citation type="submission" date="2018-12" db="EMBL/GenBank/DDBJ databases">
        <title>Bacillus chawlae sp. nov., Bacillus glennii sp. nov., and Bacillus saganii sp. nov. Isolated from the Vehicle Assembly Building at Kennedy Space Center where the Viking Spacecraft were Assembled.</title>
        <authorList>
            <person name="Seuylemezian A."/>
            <person name="Vaishampayan P."/>
        </authorList>
    </citation>
    <scope>NUCLEOTIDE SEQUENCE [LARGE SCALE GENOMIC DNA]</scope>
    <source>
        <strain evidence="3">DSM 13966</strain>
    </source>
</reference>
<keyword evidence="1" id="KW-1133">Transmembrane helix</keyword>
<evidence type="ECO:0000256" key="1">
    <source>
        <dbReference type="SAM" id="Phobius"/>
    </source>
</evidence>
<name>A0A427TWB6_9BACI</name>
<sequence length="123" mass="14445">MKKSFKVVSWTLLALILMFGGLLLGLYLLFSSEKFDQEQWLSQPAERVEMVDNLLAEVQLKGMSREKIISLLGETEEEGYFKEENNFVYYLGDERGFISIDSEWLVIWFDNNDRVNEYEIKAD</sequence>
<evidence type="ECO:0000313" key="3">
    <source>
        <dbReference type="Proteomes" id="UP000279911"/>
    </source>
</evidence>
<proteinExistence type="predicted"/>
<organism evidence="2 3">
    <name type="scientific">Mesobacillus subterraneus</name>
    <dbReference type="NCBI Taxonomy" id="285983"/>
    <lineage>
        <taxon>Bacteria</taxon>
        <taxon>Bacillati</taxon>
        <taxon>Bacillota</taxon>
        <taxon>Bacilli</taxon>
        <taxon>Bacillales</taxon>
        <taxon>Bacillaceae</taxon>
        <taxon>Mesobacillus</taxon>
    </lineage>
</organism>
<keyword evidence="1" id="KW-0472">Membrane</keyword>
<dbReference type="AlphaFoldDB" id="A0A427TWB6"/>